<dbReference type="GO" id="GO:0006261">
    <property type="term" value="P:DNA-templated DNA replication"/>
    <property type="evidence" value="ECO:0007669"/>
    <property type="project" value="TreeGrafter"/>
</dbReference>
<evidence type="ECO:0000256" key="5">
    <source>
        <dbReference type="PROSITE-ProRule" id="PRU00221"/>
    </source>
</evidence>
<dbReference type="InterPro" id="IPR001680">
    <property type="entry name" value="WD40_rpt"/>
</dbReference>
<dbReference type="Pfam" id="PF12341">
    <property type="entry name" value="Mcl1_mid"/>
    <property type="match status" value="1"/>
</dbReference>
<keyword evidence="4" id="KW-0539">Nucleus</keyword>
<evidence type="ECO:0000256" key="3">
    <source>
        <dbReference type="ARBA" id="ARBA00022737"/>
    </source>
</evidence>
<evidence type="ECO:0000313" key="10">
    <source>
        <dbReference type="EMBL" id="VEN46574.1"/>
    </source>
</evidence>
<keyword evidence="2 5" id="KW-0853">WD repeat</keyword>
<dbReference type="AlphaFoldDB" id="A0A653CGW4"/>
<feature type="region of interest" description="Disordered" evidence="6">
    <location>
        <begin position="820"/>
        <end position="852"/>
    </location>
</feature>
<feature type="region of interest" description="Disordered" evidence="6">
    <location>
        <begin position="310"/>
        <end position="343"/>
    </location>
</feature>
<dbReference type="GO" id="GO:0043596">
    <property type="term" value="C:nuclear replication fork"/>
    <property type="evidence" value="ECO:0007669"/>
    <property type="project" value="TreeGrafter"/>
</dbReference>
<gene>
    <name evidence="10" type="ORF">CALMAC_LOCUS8614</name>
</gene>
<evidence type="ECO:0000256" key="6">
    <source>
        <dbReference type="SAM" id="MobiDB-lite"/>
    </source>
</evidence>
<dbReference type="OrthoDB" id="427368at2759"/>
<feature type="domain" description="WDHD1/CFT4 helical bundle" evidence="8">
    <location>
        <begin position="681"/>
        <end position="756"/>
    </location>
</feature>
<sequence length="933" mass="102223">MSMVHEPLRYAHDEGHTDVCFAEDGSKYITCGRDGDIRIWSSDDNEDPVHNCVGELAWAVGQKGEHLYVATGSNDIQILKIADGERDGVLGRYVAPINHIAVAKNSQLVALAGEDMEVKLIDIASTPRDVTIFDGLDGPCLSVAICPKSKFLAASSGDTKLRVWAIETKTIVKEISCFPKVNSFENAKLLCRIDFEPSDGRMLAYPVKNTIVVLNVESWSEVATLSSGEIDASYSIVKYSPCGRYIMGSTVNGDFVVWDTITENVVNISKHEKNVPVCGLAWNPKGNGEVIYTDVEGELGKITGVIESNKTTTVPSNGEPAGSELGDDNDFEGGAAMDDDDEDNENAISVEKLKRDIMGSPEPELEALADNASSRSRSPRPRTPQTPLQLPFMPSSTPDHLDARYMCWNDVGIIRCYGNNAYEGDTKSIEVEFIDSTFHSSMMIRNYVDYTMGSISKGALAVANSSQLYVIPLATATKEWILKVEDPEEIILIASSENLVCFAMNNYTIRVCSIYGTQRAVVSVPGPPITMTAAKNYLLVAYHAAPPRNGDQCINVRLFRFQGMSIDSKDISSALGPESTLSWLGFSDVGTPAILDSLGMLYMYPLVTNTWIPFCDTSKHMKSPSDKFFVTTVFETYQAVGGIKCKGCAYPGLMPRPTLCELPLEPPFAESSTEKTQMEMNLFTWSTLQVADVDKKAKETALKTFALACRNNLDERAFELMEIISNPQVITLGLKYASKLEKRRLVEKLMDLATRIADEGEDLGVARLAATPDSNSIKPPRKLSLSTNKNTPKNRAEKNSVIPEMPSSIAKYAGVLDGSVNDTQNLNGSREVETQDSVNSEATPKETKKGNFLKSLKKAQNKTPNPLSLTDKYAGVSFENDAKNGKSGNAEVTNNGKAGNGETSEKRKLPDSETDKQKEKQRKLDSFKFTKRT</sequence>
<dbReference type="GO" id="GO:0000278">
    <property type="term" value="P:mitotic cell cycle"/>
    <property type="evidence" value="ECO:0007669"/>
    <property type="project" value="TreeGrafter"/>
</dbReference>
<dbReference type="Pfam" id="PF20946">
    <property type="entry name" value="Ctf4_C"/>
    <property type="match status" value="1"/>
</dbReference>
<keyword evidence="3" id="KW-0677">Repeat</keyword>
<dbReference type="InterPro" id="IPR057646">
    <property type="entry name" value="WD40_WDHD1_1st"/>
</dbReference>
<dbReference type="PROSITE" id="PS50082">
    <property type="entry name" value="WD_REPEATS_2"/>
    <property type="match status" value="2"/>
</dbReference>
<feature type="domain" description="WDHD1 first WD40" evidence="9">
    <location>
        <begin position="9"/>
        <end position="300"/>
    </location>
</feature>
<feature type="compositionally biased region" description="Polar residues" evidence="6">
    <location>
        <begin position="886"/>
        <end position="897"/>
    </location>
</feature>
<dbReference type="SMART" id="SM00320">
    <property type="entry name" value="WD40"/>
    <property type="match status" value="4"/>
</dbReference>
<feature type="compositionally biased region" description="Basic and acidic residues" evidence="6">
    <location>
        <begin position="903"/>
        <end position="933"/>
    </location>
</feature>
<keyword evidence="11" id="KW-1185">Reference proteome</keyword>
<dbReference type="PANTHER" id="PTHR19932:SF10">
    <property type="entry name" value="WD REPEAT AND HMG-BOX DNA-BINDING PROTEIN 1"/>
    <property type="match status" value="1"/>
</dbReference>
<dbReference type="InterPro" id="IPR022100">
    <property type="entry name" value="WDHD1/CFT4_beta-prop_2nd"/>
</dbReference>
<feature type="domain" description="WDHD1/CFT4 second beta-propeller" evidence="7">
    <location>
        <begin position="391"/>
        <end position="667"/>
    </location>
</feature>
<feature type="compositionally biased region" description="Polar residues" evidence="6">
    <location>
        <begin position="784"/>
        <end position="793"/>
    </location>
</feature>
<dbReference type="InterPro" id="IPR015943">
    <property type="entry name" value="WD40/YVTN_repeat-like_dom_sf"/>
</dbReference>
<evidence type="ECO:0000259" key="8">
    <source>
        <dbReference type="Pfam" id="PF20946"/>
    </source>
</evidence>
<evidence type="ECO:0000256" key="1">
    <source>
        <dbReference type="ARBA" id="ARBA00004123"/>
    </source>
</evidence>
<dbReference type="GO" id="GO:0006281">
    <property type="term" value="P:DNA repair"/>
    <property type="evidence" value="ECO:0007669"/>
    <property type="project" value="TreeGrafter"/>
</dbReference>
<proteinExistence type="predicted"/>
<evidence type="ECO:0000256" key="2">
    <source>
        <dbReference type="ARBA" id="ARBA00022574"/>
    </source>
</evidence>
<dbReference type="PANTHER" id="PTHR19932">
    <property type="entry name" value="WD REPEAT AND HMG-BOX DNA BINDING PROTEIN"/>
    <property type="match status" value="1"/>
</dbReference>
<evidence type="ECO:0000256" key="4">
    <source>
        <dbReference type="ARBA" id="ARBA00023242"/>
    </source>
</evidence>
<reference evidence="10 11" key="1">
    <citation type="submission" date="2019-01" db="EMBL/GenBank/DDBJ databases">
        <authorList>
            <person name="Sayadi A."/>
        </authorList>
    </citation>
    <scope>NUCLEOTIDE SEQUENCE [LARGE SCALE GENOMIC DNA]</scope>
</reference>
<accession>A0A653CGW4</accession>
<organism evidence="10 11">
    <name type="scientific">Callosobruchus maculatus</name>
    <name type="common">Southern cowpea weevil</name>
    <name type="synonym">Pulse bruchid</name>
    <dbReference type="NCBI Taxonomy" id="64391"/>
    <lineage>
        <taxon>Eukaryota</taxon>
        <taxon>Metazoa</taxon>
        <taxon>Ecdysozoa</taxon>
        <taxon>Arthropoda</taxon>
        <taxon>Hexapoda</taxon>
        <taxon>Insecta</taxon>
        <taxon>Pterygota</taxon>
        <taxon>Neoptera</taxon>
        <taxon>Endopterygota</taxon>
        <taxon>Coleoptera</taxon>
        <taxon>Polyphaga</taxon>
        <taxon>Cucujiformia</taxon>
        <taxon>Chrysomeloidea</taxon>
        <taxon>Chrysomelidae</taxon>
        <taxon>Bruchinae</taxon>
        <taxon>Bruchini</taxon>
        <taxon>Callosobruchus</taxon>
    </lineage>
</organism>
<protein>
    <submittedName>
        <fullName evidence="10">Uncharacterized protein</fullName>
    </submittedName>
</protein>
<feature type="compositionally biased region" description="Acidic residues" evidence="6">
    <location>
        <begin position="325"/>
        <end position="343"/>
    </location>
</feature>
<feature type="region of interest" description="Disordered" evidence="6">
    <location>
        <begin position="368"/>
        <end position="394"/>
    </location>
</feature>
<dbReference type="Proteomes" id="UP000410492">
    <property type="component" value="Unassembled WGS sequence"/>
</dbReference>
<dbReference type="Pfam" id="PF24817">
    <property type="entry name" value="WD40_WDHD1_1st"/>
    <property type="match status" value="1"/>
</dbReference>
<dbReference type="SUPFAM" id="SSF50978">
    <property type="entry name" value="WD40 repeat-like"/>
    <property type="match status" value="1"/>
</dbReference>
<dbReference type="GO" id="GO:0003682">
    <property type="term" value="F:chromatin binding"/>
    <property type="evidence" value="ECO:0007669"/>
    <property type="project" value="TreeGrafter"/>
</dbReference>
<comment type="subcellular location">
    <subcellularLocation>
        <location evidence="1">Nucleus</location>
    </subcellularLocation>
</comment>
<evidence type="ECO:0000259" key="7">
    <source>
        <dbReference type="Pfam" id="PF12341"/>
    </source>
</evidence>
<name>A0A653CGW4_CALMS</name>
<dbReference type="InterPro" id="IPR036322">
    <property type="entry name" value="WD40_repeat_dom_sf"/>
</dbReference>
<dbReference type="InterPro" id="IPR048591">
    <property type="entry name" value="WDHD1/CFT4_hel"/>
</dbReference>
<feature type="region of interest" description="Disordered" evidence="6">
    <location>
        <begin position="879"/>
        <end position="933"/>
    </location>
</feature>
<feature type="repeat" description="WD" evidence="5">
    <location>
        <begin position="9"/>
        <end position="41"/>
    </location>
</feature>
<feature type="region of interest" description="Disordered" evidence="6">
    <location>
        <begin position="771"/>
        <end position="804"/>
    </location>
</feature>
<feature type="repeat" description="WD" evidence="5">
    <location>
        <begin position="133"/>
        <end position="174"/>
    </location>
</feature>
<evidence type="ECO:0000313" key="11">
    <source>
        <dbReference type="Proteomes" id="UP000410492"/>
    </source>
</evidence>
<evidence type="ECO:0000259" key="9">
    <source>
        <dbReference type="Pfam" id="PF24817"/>
    </source>
</evidence>
<dbReference type="EMBL" id="CAACVG010007676">
    <property type="protein sequence ID" value="VEN46574.1"/>
    <property type="molecule type" value="Genomic_DNA"/>
</dbReference>
<dbReference type="Gene3D" id="2.130.10.10">
    <property type="entry name" value="YVTN repeat-like/Quinoprotein amine dehydrogenase"/>
    <property type="match status" value="2"/>
</dbReference>